<proteinExistence type="predicted"/>
<dbReference type="WBParaSite" id="TREG1_95440.1">
    <property type="protein sequence ID" value="TREG1_95440.1"/>
    <property type="gene ID" value="TREG1_95440"/>
</dbReference>
<dbReference type="PANTHER" id="PTHR43696:SF9">
    <property type="entry name" value="COILED-COIL DOMAIN-CONTAINING PROTEIN 157"/>
    <property type="match status" value="1"/>
</dbReference>
<evidence type="ECO:0000313" key="2">
    <source>
        <dbReference type="Proteomes" id="UP000050795"/>
    </source>
</evidence>
<accession>A0AA85KHZ6</accession>
<feature type="region of interest" description="Disordered" evidence="1">
    <location>
        <begin position="288"/>
        <end position="310"/>
    </location>
</feature>
<feature type="compositionally biased region" description="Polar residues" evidence="1">
    <location>
        <begin position="682"/>
        <end position="698"/>
    </location>
</feature>
<reference evidence="3" key="2">
    <citation type="submission" date="2023-11" db="UniProtKB">
        <authorList>
            <consortium name="WormBaseParasite"/>
        </authorList>
    </citation>
    <scope>IDENTIFICATION</scope>
</reference>
<organism evidence="2 3">
    <name type="scientific">Trichobilharzia regenti</name>
    <name type="common">Nasal bird schistosome</name>
    <dbReference type="NCBI Taxonomy" id="157069"/>
    <lineage>
        <taxon>Eukaryota</taxon>
        <taxon>Metazoa</taxon>
        <taxon>Spiralia</taxon>
        <taxon>Lophotrochozoa</taxon>
        <taxon>Platyhelminthes</taxon>
        <taxon>Trematoda</taxon>
        <taxon>Digenea</taxon>
        <taxon>Strigeidida</taxon>
        <taxon>Schistosomatoidea</taxon>
        <taxon>Schistosomatidae</taxon>
        <taxon>Trichobilharzia</taxon>
    </lineage>
</organism>
<dbReference type="SUPFAM" id="SSF58104">
    <property type="entry name" value="Methyl-accepting chemotaxis protein (MCP) signaling domain"/>
    <property type="match status" value="1"/>
</dbReference>
<dbReference type="AlphaFoldDB" id="A0AA85KHZ6"/>
<dbReference type="Gene3D" id="1.20.5.340">
    <property type="match status" value="1"/>
</dbReference>
<feature type="compositionally biased region" description="Basic and acidic residues" evidence="1">
    <location>
        <begin position="289"/>
        <end position="309"/>
    </location>
</feature>
<sequence length="707" mass="80762">MSLGSEACILKLRKEVNLLHDFVEKLNRRAKMRKAYSWKFPGKSALEIKIHSVLSKCNYSQTNQSSNTILHVVLLEMIIDRCLLIFQILSHICKVDALYSYPYSEDVNSLGACVSEHISTVYALTDAINANNEAKENGEKKDDSICCQLNSPLTDKYVDSTMAAEALKWISDVERFYNFPSQMPSKCTGNNVEITTKSQECQTDAGLSRSDTYSPIFSSIIQVLAKCLVKPMDTYNLPSETGRFIREVNNIPSRNNYNLEELKSLLLFIERDLLRLIKYLDLNSSSSKNMKDQLESMKSENSRLSKELSDAQNEYNNLNDKLSKELSELNKNYKKAQKENSKFKTNFEDLNKALKVKDTRIQELENQCQALESNLDQIEKLLNTDVDQLNDDNLPSKSPPSSSLSNIHSCILELQRKLESTTKDYQSALKQLKVNEMENQNMNSQFTMLTKKHEKLLSRINELTDINEKLEEQMKDNNNSMENLNSEINNYKSKIQKLEKSIQEIKNKSTENESVKSQIQMNLEQAKLENNELCQKLNKLNEDVLHMAQYPDLNGPIVFGNENCVKSVHEELEGQIQANEIRITLLTEQTKRLRNALLVMNEKHDANNHMMQLIKQDDTELLDHLTLNNITPSISRSNSSILSIDKISTENQSTKEEASCIRSKTYTKSKIISNASAENHSNIQLWSGPSTTTTTKGSNRPRSKRVK</sequence>
<evidence type="ECO:0000313" key="3">
    <source>
        <dbReference type="WBParaSite" id="TREG1_95440.1"/>
    </source>
</evidence>
<dbReference type="InterPro" id="IPR029681">
    <property type="entry name" value="CCDC157"/>
</dbReference>
<keyword evidence="2" id="KW-1185">Reference proteome</keyword>
<reference evidence="2" key="1">
    <citation type="submission" date="2022-06" db="EMBL/GenBank/DDBJ databases">
        <authorList>
            <person name="Berger JAMES D."/>
            <person name="Berger JAMES D."/>
        </authorList>
    </citation>
    <scope>NUCLEOTIDE SEQUENCE [LARGE SCALE GENOMIC DNA]</scope>
</reference>
<protein>
    <submittedName>
        <fullName evidence="3">Uncharacterized protein</fullName>
    </submittedName>
</protein>
<name>A0AA85KHZ6_TRIRE</name>
<dbReference type="Gene3D" id="1.10.287.1490">
    <property type="match status" value="1"/>
</dbReference>
<feature type="region of interest" description="Disordered" evidence="1">
    <location>
        <begin position="682"/>
        <end position="707"/>
    </location>
</feature>
<dbReference type="Proteomes" id="UP000050795">
    <property type="component" value="Unassembled WGS sequence"/>
</dbReference>
<evidence type="ECO:0000256" key="1">
    <source>
        <dbReference type="SAM" id="MobiDB-lite"/>
    </source>
</evidence>
<dbReference type="PANTHER" id="PTHR43696">
    <property type="entry name" value="COILED-COIL DOMAIN-CONTAINING PROTEIN 157"/>
    <property type="match status" value="1"/>
</dbReference>